<dbReference type="PRINTS" id="PR01036">
    <property type="entry name" value="TCRTETB"/>
</dbReference>
<feature type="transmembrane region" description="Helical" evidence="8">
    <location>
        <begin position="347"/>
        <end position="372"/>
    </location>
</feature>
<dbReference type="InterPro" id="IPR004812">
    <property type="entry name" value="Efflux_drug-R_Bcr/CmlA"/>
</dbReference>
<feature type="transmembrane region" description="Helical" evidence="8">
    <location>
        <begin position="19"/>
        <end position="40"/>
    </location>
</feature>
<evidence type="ECO:0000313" key="11">
    <source>
        <dbReference type="Proteomes" id="UP001385499"/>
    </source>
</evidence>
<comment type="similarity">
    <text evidence="2 8">Belongs to the major facilitator superfamily. Bcr/CmlA family.</text>
</comment>
<evidence type="ECO:0000256" key="7">
    <source>
        <dbReference type="ARBA" id="ARBA00023136"/>
    </source>
</evidence>
<keyword evidence="4" id="KW-1003">Cell membrane</keyword>
<name>A0ABU8TKK1_9HYPH</name>
<dbReference type="PANTHER" id="PTHR23502:SF132">
    <property type="entry name" value="POLYAMINE TRANSPORTER 2-RELATED"/>
    <property type="match status" value="1"/>
</dbReference>
<dbReference type="PROSITE" id="PS00216">
    <property type="entry name" value="SUGAR_TRANSPORT_1"/>
    <property type="match status" value="1"/>
</dbReference>
<dbReference type="InterPro" id="IPR005829">
    <property type="entry name" value="Sugar_transporter_CS"/>
</dbReference>
<dbReference type="SUPFAM" id="SSF103473">
    <property type="entry name" value="MFS general substrate transporter"/>
    <property type="match status" value="1"/>
</dbReference>
<feature type="transmembrane region" description="Helical" evidence="8">
    <location>
        <begin position="313"/>
        <end position="335"/>
    </location>
</feature>
<dbReference type="NCBIfam" id="TIGR00710">
    <property type="entry name" value="efflux_Bcr_CflA"/>
    <property type="match status" value="1"/>
</dbReference>
<reference evidence="10 11" key="1">
    <citation type="submission" date="2024-02" db="EMBL/GenBank/DDBJ databases">
        <title>Roseibium algae sp. nov., isolated from marine alga (Grateloupia sp.), showing potential in myo-inositol conversion.</title>
        <authorList>
            <person name="Wang Y."/>
        </authorList>
    </citation>
    <scope>NUCLEOTIDE SEQUENCE [LARGE SCALE GENOMIC DNA]</scope>
    <source>
        <strain evidence="10 11">H3510</strain>
    </source>
</reference>
<dbReference type="PROSITE" id="PS50850">
    <property type="entry name" value="MFS"/>
    <property type="match status" value="1"/>
</dbReference>
<feature type="transmembrane region" description="Helical" evidence="8">
    <location>
        <begin position="287"/>
        <end position="307"/>
    </location>
</feature>
<evidence type="ECO:0000313" key="10">
    <source>
        <dbReference type="EMBL" id="MEJ8474135.1"/>
    </source>
</evidence>
<feature type="transmembrane region" description="Helical" evidence="8">
    <location>
        <begin position="109"/>
        <end position="130"/>
    </location>
</feature>
<keyword evidence="3 8" id="KW-0813">Transport</keyword>
<feature type="transmembrane region" description="Helical" evidence="8">
    <location>
        <begin position="52"/>
        <end position="72"/>
    </location>
</feature>
<feature type="transmembrane region" description="Helical" evidence="8">
    <location>
        <begin position="142"/>
        <end position="161"/>
    </location>
</feature>
<feature type="domain" description="Major facilitator superfamily (MFS) profile" evidence="9">
    <location>
        <begin position="18"/>
        <end position="403"/>
    </location>
</feature>
<sequence>MTTDTSSASETLPKRVPSLAILIVISTVSPVSMNIFLPSLSGMVDAFSTTTAKVQLTMSLYFVAIAIAQIFLGPLSDRYGRRPVILLGMGLYTVGSVMCLLAPTIEALILARLVQAVGGCTGLTLGRAIIRDLHERDKAASMIGYVTMGMAIGPMLAPVLGGFLDGFYGWVGGFYLMVLLGVGVFVAAIFNLHETNHRKAKNGGISGLWRNYASLGSHKLFWAYSLTAMFTSSLFFAYIGGAPFIAAGMLGMSPKEMGLYFMFVAAGYIIGNGISGRVSGRVGVLKMVLVGSVLPALAIVALVFLSWEGFAHPLALFVPMFFIGLGNGICLPSALSGAVSVQPELAGAASGLSGSLQIGLGALTSALVAWMLSDSMWPNTVWPMVAVMAVCMVAAWVCVGAAMVFERHDSN</sequence>
<evidence type="ECO:0000256" key="3">
    <source>
        <dbReference type="ARBA" id="ARBA00022448"/>
    </source>
</evidence>
<protein>
    <recommendedName>
        <fullName evidence="8">Bcr/CflA family efflux transporter</fullName>
    </recommendedName>
</protein>
<comment type="subcellular location">
    <subcellularLocation>
        <location evidence="8">Cell inner membrane</location>
        <topology evidence="8">Multi-pass membrane protein</topology>
    </subcellularLocation>
    <subcellularLocation>
        <location evidence="1">Cell membrane</location>
        <topology evidence="1">Multi-pass membrane protein</topology>
    </subcellularLocation>
</comment>
<keyword evidence="6 8" id="KW-1133">Transmembrane helix</keyword>
<evidence type="ECO:0000256" key="2">
    <source>
        <dbReference type="ARBA" id="ARBA00006236"/>
    </source>
</evidence>
<dbReference type="Proteomes" id="UP001385499">
    <property type="component" value="Unassembled WGS sequence"/>
</dbReference>
<dbReference type="Gene3D" id="1.20.1720.10">
    <property type="entry name" value="Multidrug resistance protein D"/>
    <property type="match status" value="1"/>
</dbReference>
<dbReference type="Pfam" id="PF07690">
    <property type="entry name" value="MFS_1"/>
    <property type="match status" value="1"/>
</dbReference>
<gene>
    <name evidence="10" type="ORF">V6575_08535</name>
</gene>
<proteinExistence type="inferred from homology"/>
<evidence type="ECO:0000256" key="6">
    <source>
        <dbReference type="ARBA" id="ARBA00022989"/>
    </source>
</evidence>
<keyword evidence="11" id="KW-1185">Reference proteome</keyword>
<evidence type="ECO:0000256" key="4">
    <source>
        <dbReference type="ARBA" id="ARBA00022475"/>
    </source>
</evidence>
<dbReference type="PANTHER" id="PTHR23502">
    <property type="entry name" value="MAJOR FACILITATOR SUPERFAMILY"/>
    <property type="match status" value="1"/>
</dbReference>
<keyword evidence="5 8" id="KW-0812">Transmembrane</keyword>
<feature type="transmembrane region" description="Helical" evidence="8">
    <location>
        <begin position="257"/>
        <end position="275"/>
    </location>
</feature>
<evidence type="ECO:0000256" key="5">
    <source>
        <dbReference type="ARBA" id="ARBA00022692"/>
    </source>
</evidence>
<feature type="transmembrane region" description="Helical" evidence="8">
    <location>
        <begin position="220"/>
        <end position="245"/>
    </location>
</feature>
<dbReference type="InterPro" id="IPR020846">
    <property type="entry name" value="MFS_dom"/>
</dbReference>
<dbReference type="InterPro" id="IPR011701">
    <property type="entry name" value="MFS"/>
</dbReference>
<evidence type="ECO:0000259" key="9">
    <source>
        <dbReference type="PROSITE" id="PS50850"/>
    </source>
</evidence>
<dbReference type="RefSeq" id="WP_340273844.1">
    <property type="nucleotide sequence ID" value="NZ_JBAKIA010000004.1"/>
</dbReference>
<feature type="transmembrane region" description="Helical" evidence="8">
    <location>
        <begin position="167"/>
        <end position="192"/>
    </location>
</feature>
<dbReference type="CDD" id="cd17320">
    <property type="entry name" value="MFS_MdfA_MDR_like"/>
    <property type="match status" value="1"/>
</dbReference>
<comment type="caution">
    <text evidence="10">The sequence shown here is derived from an EMBL/GenBank/DDBJ whole genome shotgun (WGS) entry which is preliminary data.</text>
</comment>
<keyword evidence="8" id="KW-0997">Cell inner membrane</keyword>
<feature type="transmembrane region" description="Helical" evidence="8">
    <location>
        <begin position="84"/>
        <end position="103"/>
    </location>
</feature>
<keyword evidence="7 8" id="KW-0472">Membrane</keyword>
<evidence type="ECO:0000256" key="8">
    <source>
        <dbReference type="RuleBase" id="RU365088"/>
    </source>
</evidence>
<dbReference type="InterPro" id="IPR036259">
    <property type="entry name" value="MFS_trans_sf"/>
</dbReference>
<accession>A0ABU8TKK1</accession>
<feature type="transmembrane region" description="Helical" evidence="8">
    <location>
        <begin position="384"/>
        <end position="405"/>
    </location>
</feature>
<dbReference type="EMBL" id="JBAKIA010000004">
    <property type="protein sequence ID" value="MEJ8474135.1"/>
    <property type="molecule type" value="Genomic_DNA"/>
</dbReference>
<evidence type="ECO:0000256" key="1">
    <source>
        <dbReference type="ARBA" id="ARBA00004651"/>
    </source>
</evidence>
<organism evidence="10 11">
    <name type="scientific">Roseibium algae</name>
    <dbReference type="NCBI Taxonomy" id="3123038"/>
    <lineage>
        <taxon>Bacteria</taxon>
        <taxon>Pseudomonadati</taxon>
        <taxon>Pseudomonadota</taxon>
        <taxon>Alphaproteobacteria</taxon>
        <taxon>Hyphomicrobiales</taxon>
        <taxon>Stappiaceae</taxon>
        <taxon>Roseibium</taxon>
    </lineage>
</organism>